<feature type="transmembrane region" description="Helical" evidence="5">
    <location>
        <begin position="214"/>
        <end position="231"/>
    </location>
</feature>
<evidence type="ECO:0000256" key="2">
    <source>
        <dbReference type="ARBA" id="ARBA00022692"/>
    </source>
</evidence>
<feature type="transmembrane region" description="Helical" evidence="5">
    <location>
        <begin position="251"/>
        <end position="270"/>
    </location>
</feature>
<comment type="subcellular location">
    <subcellularLocation>
        <location evidence="1">Membrane</location>
        <topology evidence="1">Multi-pass membrane protein</topology>
    </subcellularLocation>
</comment>
<proteinExistence type="predicted"/>
<dbReference type="GO" id="GO:0005774">
    <property type="term" value="C:vacuolar membrane"/>
    <property type="evidence" value="ECO:0007669"/>
    <property type="project" value="TreeGrafter"/>
</dbReference>
<dbReference type="AlphaFoldDB" id="A0A4U5M6S1"/>
<dbReference type="Pfam" id="PF01490">
    <property type="entry name" value="Aa_trans"/>
    <property type="match status" value="1"/>
</dbReference>
<keyword evidence="3 5" id="KW-1133">Transmembrane helix</keyword>
<evidence type="ECO:0000256" key="5">
    <source>
        <dbReference type="SAM" id="Phobius"/>
    </source>
</evidence>
<feature type="transmembrane region" description="Helical" evidence="5">
    <location>
        <begin position="81"/>
        <end position="101"/>
    </location>
</feature>
<keyword evidence="4 5" id="KW-0472">Membrane</keyword>
<keyword evidence="8" id="KW-1185">Reference proteome</keyword>
<sequence>MSQPVEIPISPRRTPNGEESVIADAAIVPRADPTEMEEGLHLFQDRRPNPNSLTPEKATIHLVKSMLGTGLLSLPLAFKHAGLYLGLILVFVISGICLYCMRQVVYCAHYICARNGREMIDYANIMRGAIEAGPSWLNRRGYFFKQLVNVNMFIAQLGFCCVYFVFMADNAQDFFLKVAGIDLPKSVWMAILLIPIMIVCLIRNLNYLAPFSNAANFFYLLAVAIITYYFITNLKSTSEVAKVGEISNLPLFFGTVMFAFEGVCVIMPLENRMERPQQFIQWNGVLNFSCAVVLTVFATVGFYGYLAVGDSVHDTVTLDLPEEPFYQIIKIIFVGCVMVSYPIQFYVPMERVEKWITRKIVAEKQIRYIYMVRVGGVFLTLCVAELIPHLALFISLIGAFSGASLALIIPPFIDLLCAYAQRRLTVGVWAKDIFLVCFGLLGFLTGTYAALADIAKTFSG</sequence>
<feature type="transmembrane region" description="Helical" evidence="5">
    <location>
        <begin position="393"/>
        <end position="420"/>
    </location>
</feature>
<keyword evidence="2 5" id="KW-0812">Transmembrane</keyword>
<accession>A0A4U5M6S1</accession>
<comment type="caution">
    <text evidence="7">The sequence shown here is derived from an EMBL/GenBank/DDBJ whole genome shotgun (WGS) entry which is preliminary data.</text>
</comment>
<reference evidence="7 8" key="2">
    <citation type="journal article" date="2019" name="G3 (Bethesda)">
        <title>Hybrid Assembly of the Genome of the Entomopathogenic Nematode Steinernema carpocapsae Identifies the X-Chromosome.</title>
        <authorList>
            <person name="Serra L."/>
            <person name="Macchietto M."/>
            <person name="Macias-Munoz A."/>
            <person name="McGill C.J."/>
            <person name="Rodriguez I.M."/>
            <person name="Rodriguez B."/>
            <person name="Murad R."/>
            <person name="Mortazavi A."/>
        </authorList>
    </citation>
    <scope>NUCLEOTIDE SEQUENCE [LARGE SCALE GENOMIC DNA]</scope>
    <source>
        <strain evidence="7 8">ALL</strain>
    </source>
</reference>
<dbReference type="EMBL" id="AZBU02000009">
    <property type="protein sequence ID" value="TKR64576.1"/>
    <property type="molecule type" value="Genomic_DNA"/>
</dbReference>
<evidence type="ECO:0000256" key="1">
    <source>
        <dbReference type="ARBA" id="ARBA00004141"/>
    </source>
</evidence>
<dbReference type="GO" id="GO:0015179">
    <property type="term" value="F:L-amino acid transmembrane transporter activity"/>
    <property type="evidence" value="ECO:0007669"/>
    <property type="project" value="TreeGrafter"/>
</dbReference>
<feature type="transmembrane region" description="Helical" evidence="5">
    <location>
        <begin position="368"/>
        <end position="387"/>
    </location>
</feature>
<evidence type="ECO:0000313" key="8">
    <source>
        <dbReference type="Proteomes" id="UP000298663"/>
    </source>
</evidence>
<dbReference type="InterPro" id="IPR013057">
    <property type="entry name" value="AA_transpt_TM"/>
</dbReference>
<dbReference type="STRING" id="34508.A0A4U5M6S1"/>
<dbReference type="Proteomes" id="UP000298663">
    <property type="component" value="Unassembled WGS sequence"/>
</dbReference>
<dbReference type="PANTHER" id="PTHR22950">
    <property type="entry name" value="AMINO ACID TRANSPORTER"/>
    <property type="match status" value="1"/>
</dbReference>
<gene>
    <name evidence="7" type="ORF">L596_025084</name>
</gene>
<evidence type="ECO:0000256" key="3">
    <source>
        <dbReference type="ARBA" id="ARBA00022989"/>
    </source>
</evidence>
<feature type="domain" description="Amino acid transporter transmembrane" evidence="6">
    <location>
        <begin position="54"/>
        <end position="450"/>
    </location>
</feature>
<evidence type="ECO:0000313" key="7">
    <source>
        <dbReference type="EMBL" id="TKR64576.1"/>
    </source>
</evidence>
<feature type="transmembrane region" description="Helical" evidence="5">
    <location>
        <begin position="282"/>
        <end position="305"/>
    </location>
</feature>
<dbReference type="OrthoDB" id="1684102at2759"/>
<name>A0A4U5M6S1_STECR</name>
<evidence type="ECO:0000259" key="6">
    <source>
        <dbReference type="Pfam" id="PF01490"/>
    </source>
</evidence>
<protein>
    <recommendedName>
        <fullName evidence="6">Amino acid transporter transmembrane domain-containing protein</fullName>
    </recommendedName>
</protein>
<dbReference type="PANTHER" id="PTHR22950:SF349">
    <property type="entry name" value="AMINO ACID TRANSPORTER TRANSMEMBRANE DOMAIN-CONTAINING PROTEIN"/>
    <property type="match status" value="1"/>
</dbReference>
<feature type="transmembrane region" description="Helical" evidence="5">
    <location>
        <begin position="147"/>
        <end position="166"/>
    </location>
</feature>
<evidence type="ECO:0000256" key="4">
    <source>
        <dbReference type="ARBA" id="ARBA00023136"/>
    </source>
</evidence>
<organism evidence="7 8">
    <name type="scientific">Steinernema carpocapsae</name>
    <name type="common">Entomopathogenic nematode</name>
    <dbReference type="NCBI Taxonomy" id="34508"/>
    <lineage>
        <taxon>Eukaryota</taxon>
        <taxon>Metazoa</taxon>
        <taxon>Ecdysozoa</taxon>
        <taxon>Nematoda</taxon>
        <taxon>Chromadorea</taxon>
        <taxon>Rhabditida</taxon>
        <taxon>Tylenchina</taxon>
        <taxon>Panagrolaimomorpha</taxon>
        <taxon>Strongyloidoidea</taxon>
        <taxon>Steinernematidae</taxon>
        <taxon>Steinernema</taxon>
    </lineage>
</organism>
<feature type="transmembrane region" description="Helical" evidence="5">
    <location>
        <begin position="432"/>
        <end position="451"/>
    </location>
</feature>
<reference evidence="7 8" key="1">
    <citation type="journal article" date="2015" name="Genome Biol.">
        <title>Comparative genomics of Steinernema reveals deeply conserved gene regulatory networks.</title>
        <authorList>
            <person name="Dillman A.R."/>
            <person name="Macchietto M."/>
            <person name="Porter C.F."/>
            <person name="Rogers A."/>
            <person name="Williams B."/>
            <person name="Antoshechkin I."/>
            <person name="Lee M.M."/>
            <person name="Goodwin Z."/>
            <person name="Lu X."/>
            <person name="Lewis E.E."/>
            <person name="Goodrich-Blair H."/>
            <person name="Stock S.P."/>
            <person name="Adams B.J."/>
            <person name="Sternberg P.W."/>
            <person name="Mortazavi A."/>
        </authorList>
    </citation>
    <scope>NUCLEOTIDE SEQUENCE [LARGE SCALE GENOMIC DNA]</scope>
    <source>
        <strain evidence="7 8">ALL</strain>
    </source>
</reference>
<feature type="transmembrane region" description="Helical" evidence="5">
    <location>
        <begin position="186"/>
        <end position="202"/>
    </location>
</feature>
<feature type="transmembrane region" description="Helical" evidence="5">
    <location>
        <begin position="325"/>
        <end position="347"/>
    </location>
</feature>